<sequence>MPRLRKTPEQQADMALTEMIKAGQLRAGRPQTGEDLGKALGVCRSTGYTILNNPSQLIEPLRRFYKSYRMPVDEMLEYIRKAIVA</sequence>
<dbReference type="EMBL" id="BK015297">
    <property type="protein sequence ID" value="DAE00047.1"/>
    <property type="molecule type" value="Genomic_DNA"/>
</dbReference>
<reference evidence="1" key="1">
    <citation type="journal article" date="2021" name="Proc. Natl. Acad. Sci. U.S.A.">
        <title>A Catalog of Tens of Thousands of Viruses from Human Metagenomes Reveals Hidden Associations with Chronic Diseases.</title>
        <authorList>
            <person name="Tisza M.J."/>
            <person name="Buck C.B."/>
        </authorList>
    </citation>
    <scope>NUCLEOTIDE SEQUENCE</scope>
    <source>
        <strain evidence="1">CtiMP24</strain>
    </source>
</reference>
<accession>A0A8S5NZ04</accession>
<evidence type="ECO:0000313" key="1">
    <source>
        <dbReference type="EMBL" id="DAE00047.1"/>
    </source>
</evidence>
<name>A0A8S5NZ04_9CAUD</name>
<organism evidence="1">
    <name type="scientific">Siphoviridae sp. ctiMP24</name>
    <dbReference type="NCBI Taxonomy" id="2825621"/>
    <lineage>
        <taxon>Viruses</taxon>
        <taxon>Duplodnaviria</taxon>
        <taxon>Heunggongvirae</taxon>
        <taxon>Uroviricota</taxon>
        <taxon>Caudoviricetes</taxon>
    </lineage>
</organism>
<protein>
    <submittedName>
        <fullName evidence="1">CII protein</fullName>
    </submittedName>
</protein>
<proteinExistence type="predicted"/>